<dbReference type="EMBL" id="AORV01000043">
    <property type="protein sequence ID" value="EMS71149.1"/>
    <property type="molecule type" value="Genomic_DNA"/>
</dbReference>
<dbReference type="UniPathway" id="UPA00782"/>
<comment type="similarity">
    <text evidence="4">Belongs to the radical SAM superfamily. NifB family.</text>
</comment>
<dbReference type="Proteomes" id="UP000014155">
    <property type="component" value="Unassembled WGS sequence"/>
</dbReference>
<dbReference type="InterPro" id="IPR007197">
    <property type="entry name" value="rSAM"/>
</dbReference>
<dbReference type="GO" id="GO:0016829">
    <property type="term" value="F:lyase activity"/>
    <property type="evidence" value="ECO:0007669"/>
    <property type="project" value="UniProtKB-KW"/>
</dbReference>
<evidence type="ECO:0000256" key="6">
    <source>
        <dbReference type="ARBA" id="ARBA00022485"/>
    </source>
</evidence>
<dbReference type="InterPro" id="IPR006638">
    <property type="entry name" value="Elp3/MiaA/NifB-like_rSAM"/>
</dbReference>
<organism evidence="16 17">
    <name type="scientific">Ruminiclostridium cellobioparum subsp. termitidis CT1112</name>
    <dbReference type="NCBI Taxonomy" id="1195236"/>
    <lineage>
        <taxon>Bacteria</taxon>
        <taxon>Bacillati</taxon>
        <taxon>Bacillota</taxon>
        <taxon>Clostridia</taxon>
        <taxon>Eubacteriales</taxon>
        <taxon>Oscillospiraceae</taxon>
        <taxon>Ruminiclostridium</taxon>
    </lineage>
</organism>
<comment type="function">
    <text evidence="2">Involved in the biosynthesis of the iron-molybdenum cofactor (FeMo-co or M-cluster) found in the dinitrogenase enzyme of the nitrogenase complex in nitrogen-fixing microorganisms. NifB catalyzes the crucial step of radical SAM-dependent carbide insertion that occurs concomitant with the insertion of a 9th sulfur and the rearrangement/coupling of two [4Fe-4S] clusters into a [8Fe-9S-C] cluster, the precursor to the M-cluster.</text>
</comment>
<dbReference type="PATRIC" id="fig|1195236.3.peg.3368"/>
<evidence type="ECO:0000259" key="15">
    <source>
        <dbReference type="PROSITE" id="PS51918"/>
    </source>
</evidence>
<keyword evidence="9" id="KW-0408">Iron</keyword>
<dbReference type="Gene3D" id="3.20.20.70">
    <property type="entry name" value="Aldolase class I"/>
    <property type="match status" value="1"/>
</dbReference>
<dbReference type="PROSITE" id="PS51918">
    <property type="entry name" value="RADICAL_SAM"/>
    <property type="match status" value="1"/>
</dbReference>
<evidence type="ECO:0000256" key="1">
    <source>
        <dbReference type="ARBA" id="ARBA00001966"/>
    </source>
</evidence>
<dbReference type="SFLD" id="SFLDG01067">
    <property type="entry name" value="SPASM/twitch_domain_containing"/>
    <property type="match status" value="1"/>
</dbReference>
<evidence type="ECO:0000256" key="14">
    <source>
        <dbReference type="ARBA" id="ARBA00032102"/>
    </source>
</evidence>
<proteinExistence type="inferred from homology"/>
<evidence type="ECO:0000256" key="10">
    <source>
        <dbReference type="ARBA" id="ARBA00023014"/>
    </source>
</evidence>
<reference evidence="16 17" key="1">
    <citation type="journal article" date="2013" name="Genome Announc.">
        <title>Draft Genome Sequence of the Cellulolytic, Mesophilic, Anaerobic Bacterium Clostridium termitidis Strain CT1112 (DSM 5398).</title>
        <authorList>
            <person name="Lal S."/>
            <person name="Ramachandran U."/>
            <person name="Zhang X."/>
            <person name="Munir R."/>
            <person name="Sparling R."/>
            <person name="Levin D.B."/>
        </authorList>
    </citation>
    <scope>NUCLEOTIDE SEQUENCE [LARGE SCALE GENOMIC DNA]</scope>
    <source>
        <strain evidence="16 17">CT1112</strain>
    </source>
</reference>
<dbReference type="GO" id="GO:0051539">
    <property type="term" value="F:4 iron, 4 sulfur cluster binding"/>
    <property type="evidence" value="ECO:0007669"/>
    <property type="project" value="UniProtKB-KW"/>
</dbReference>
<dbReference type="InterPro" id="IPR013785">
    <property type="entry name" value="Aldolase_TIM"/>
</dbReference>
<dbReference type="InterPro" id="IPR000385">
    <property type="entry name" value="MoaA_NifB_PqqE_Fe-S-bd_CS"/>
</dbReference>
<name>S0FPP2_RUMCE</name>
<evidence type="ECO:0000256" key="8">
    <source>
        <dbReference type="ARBA" id="ARBA00022723"/>
    </source>
</evidence>
<comment type="cofactor">
    <cofactor evidence="1">
        <name>[4Fe-4S] cluster</name>
        <dbReference type="ChEBI" id="CHEBI:49883"/>
    </cofactor>
</comment>
<keyword evidence="17" id="KW-1185">Reference proteome</keyword>
<dbReference type="InterPro" id="IPR058240">
    <property type="entry name" value="rSAM_sf"/>
</dbReference>
<comment type="caution">
    <text evidence="16">The sequence shown here is derived from an EMBL/GenBank/DDBJ whole genome shotgun (WGS) entry which is preliminary data.</text>
</comment>
<dbReference type="RefSeq" id="WP_004627182.1">
    <property type="nucleotide sequence ID" value="NZ_AORV01000043.1"/>
</dbReference>
<dbReference type="SFLD" id="SFLDS00029">
    <property type="entry name" value="Radical_SAM"/>
    <property type="match status" value="1"/>
</dbReference>
<evidence type="ECO:0000256" key="13">
    <source>
        <dbReference type="ARBA" id="ARBA00030926"/>
    </source>
</evidence>
<evidence type="ECO:0000313" key="17">
    <source>
        <dbReference type="Proteomes" id="UP000014155"/>
    </source>
</evidence>
<evidence type="ECO:0000256" key="7">
    <source>
        <dbReference type="ARBA" id="ARBA00022691"/>
    </source>
</evidence>
<evidence type="ECO:0000256" key="3">
    <source>
        <dbReference type="ARBA" id="ARBA00005155"/>
    </source>
</evidence>
<gene>
    <name evidence="16" type="ORF">CTER_3142</name>
</gene>
<evidence type="ECO:0000256" key="4">
    <source>
        <dbReference type="ARBA" id="ARBA00006804"/>
    </source>
</evidence>
<dbReference type="Pfam" id="PF04055">
    <property type="entry name" value="Radical_SAM"/>
    <property type="match status" value="1"/>
</dbReference>
<evidence type="ECO:0000256" key="5">
    <source>
        <dbReference type="ARBA" id="ARBA00021702"/>
    </source>
</evidence>
<keyword evidence="10" id="KW-0411">Iron-sulfur</keyword>
<dbReference type="AlphaFoldDB" id="S0FPP2"/>
<dbReference type="eggNOG" id="COG0535">
    <property type="taxonomic scope" value="Bacteria"/>
</dbReference>
<dbReference type="PROSITE" id="PS01305">
    <property type="entry name" value="MOAA_NIFB_PQQE"/>
    <property type="match status" value="1"/>
</dbReference>
<keyword evidence="7" id="KW-0949">S-adenosyl-L-methionine</keyword>
<dbReference type="GO" id="GO:0032324">
    <property type="term" value="P:molybdopterin cofactor biosynthetic process"/>
    <property type="evidence" value="ECO:0007669"/>
    <property type="project" value="UniProtKB-ARBA"/>
</dbReference>
<keyword evidence="11" id="KW-0535">Nitrogen fixation</keyword>
<sequence length="301" mass="33002">MGINSLNVSVATTEEKFDHLVKKHPCFSGEAHFKYGRIHLPVSPTCNIQCKFCKRSINKTENRPGVASKVLNPREALDTLEKALWLCPDITVVGIAGPGDTLATAGALETFELIDKKYPQLIKCLSTNGLMLYEYAERITEAGVKTISVTVNAVDAEILKDICSGIFYKGEYLRGREGAQVLINKQLEGIRKISRAGVTVKVNTVLIPGINLQHIEEIAKVTSEAGASVMNIIPLIPQNELISHRAPDCSELNSARVTAEKYLQVFRHCQQCRADACGIPGKGKDLAELLYDQPLQTFSHG</sequence>
<evidence type="ECO:0000256" key="9">
    <source>
        <dbReference type="ARBA" id="ARBA00023004"/>
    </source>
</evidence>
<dbReference type="GO" id="GO:0046872">
    <property type="term" value="F:metal ion binding"/>
    <property type="evidence" value="ECO:0007669"/>
    <property type="project" value="UniProtKB-KW"/>
</dbReference>
<protein>
    <recommendedName>
        <fullName evidence="5">FeMo cofactor biosynthesis protein NifB</fullName>
    </recommendedName>
    <alternativeName>
        <fullName evidence="14">Nitrogenase cofactor maturase NifB</fullName>
    </alternativeName>
    <alternativeName>
        <fullName evidence="13">Radical SAM assemblase NifB</fullName>
    </alternativeName>
</protein>
<keyword evidence="8" id="KW-0479">Metal-binding</keyword>
<evidence type="ECO:0000256" key="12">
    <source>
        <dbReference type="ARBA" id="ARBA00023239"/>
    </source>
</evidence>
<dbReference type="SMART" id="SM00729">
    <property type="entry name" value="Elp3"/>
    <property type="match status" value="1"/>
</dbReference>
<dbReference type="PANTHER" id="PTHR43787">
    <property type="entry name" value="FEMO COFACTOR BIOSYNTHESIS PROTEIN NIFB-RELATED"/>
    <property type="match status" value="1"/>
</dbReference>
<keyword evidence="12" id="KW-0456">Lyase</keyword>
<evidence type="ECO:0000256" key="11">
    <source>
        <dbReference type="ARBA" id="ARBA00023231"/>
    </source>
</evidence>
<feature type="domain" description="Radical SAM core" evidence="15">
    <location>
        <begin position="32"/>
        <end position="273"/>
    </location>
</feature>
<dbReference type="CDD" id="cd01335">
    <property type="entry name" value="Radical_SAM"/>
    <property type="match status" value="1"/>
</dbReference>
<dbReference type="PANTHER" id="PTHR43787:SF13">
    <property type="entry name" value="FEMO COFACTOR BIOSYNTHESIS PROTEIN NIFB"/>
    <property type="match status" value="1"/>
</dbReference>
<dbReference type="SUPFAM" id="SSF102114">
    <property type="entry name" value="Radical SAM enzymes"/>
    <property type="match status" value="1"/>
</dbReference>
<dbReference type="STRING" id="1195236.CTER_3142"/>
<evidence type="ECO:0000313" key="16">
    <source>
        <dbReference type="EMBL" id="EMS71149.1"/>
    </source>
</evidence>
<comment type="pathway">
    <text evidence="3">Cofactor biosynthesis; Fe-Mo cofactor biosynthesis.</text>
</comment>
<keyword evidence="6" id="KW-0004">4Fe-4S</keyword>
<evidence type="ECO:0000256" key="2">
    <source>
        <dbReference type="ARBA" id="ARBA00003522"/>
    </source>
</evidence>
<accession>S0FPP2</accession>